<protein>
    <submittedName>
        <fullName evidence="3">Uncharacterized protein</fullName>
    </submittedName>
</protein>
<feature type="signal peptide" evidence="2">
    <location>
        <begin position="1"/>
        <end position="24"/>
    </location>
</feature>
<feature type="compositionally biased region" description="Low complexity" evidence="1">
    <location>
        <begin position="241"/>
        <end position="257"/>
    </location>
</feature>
<keyword evidence="2" id="KW-0732">Signal</keyword>
<comment type="caution">
    <text evidence="3">The sequence shown here is derived from an EMBL/GenBank/DDBJ whole genome shotgun (WGS) entry which is preliminary data.</text>
</comment>
<gene>
    <name evidence="3" type="ORF">H2O64_06115</name>
</gene>
<evidence type="ECO:0000256" key="2">
    <source>
        <dbReference type="SAM" id="SignalP"/>
    </source>
</evidence>
<feature type="region of interest" description="Disordered" evidence="1">
    <location>
        <begin position="239"/>
        <end position="264"/>
    </location>
</feature>
<proteinExistence type="predicted"/>
<sequence>MKRIFKLFPFTVLALFLSVISCQHDDTLHQNDQKEAEVPKFIIKMENGDHLREINPTVYQQLSETSRYTSSLRNTEDETSTPSFTLDLSMVQIIERNTYTQYTTSIFDHADYETYLINYLLLDFDDGAHYQFLIKYPRIVTDQGTALDRSNAIMEAITGNTLLQPENIVGSPRPCLDSVPVILETVEQYSCTETPCTGGARHDWGEICPCANLAHCTMPTRTCGWNTVNVWGCSGGGTSGTGTTSPTGGGNDTTPNDSSDDEPIGTVPILSALEEIEMCMNMPSFVENIELSSAMISWLQTQPKDIVEVINNMLKEYSCNPQAQADIFDEIEGIIENPFIDTSLDHFAVDEITNNCLLGVVRDEIIINLNARIINTIRNTLGQQTNYILAFKNNDDLNSIANAGTSMPPQGAINNGSYPIVVNFANDYLSNNPTKLSLAATTIHEMVHALLIYLYFEGELLQKYPQFTDLKAKFDAYISNRNVVTETALEDSMHVSMVDLIGTMSYALFQYAKDNRMENVTHQYCKDITKGTFFGTPAMNIITPDINLQNDYILKAQNEQNNTSDAKGNDC</sequence>
<dbReference type="Proteomes" id="UP000619238">
    <property type="component" value="Unassembled WGS sequence"/>
</dbReference>
<dbReference type="PROSITE" id="PS51257">
    <property type="entry name" value="PROKAR_LIPOPROTEIN"/>
    <property type="match status" value="1"/>
</dbReference>
<evidence type="ECO:0000256" key="1">
    <source>
        <dbReference type="SAM" id="MobiDB-lite"/>
    </source>
</evidence>
<feature type="chain" id="PRO_5047288038" evidence="2">
    <location>
        <begin position="25"/>
        <end position="571"/>
    </location>
</feature>
<dbReference type="EMBL" id="JACGWS010000003">
    <property type="protein sequence ID" value="MBC8754239.1"/>
    <property type="molecule type" value="Genomic_DNA"/>
</dbReference>
<accession>A0ABR7Q6Q1</accession>
<organism evidence="3 4">
    <name type="scientific">Kordia aestuariivivens</name>
    <dbReference type="NCBI Taxonomy" id="2759037"/>
    <lineage>
        <taxon>Bacteria</taxon>
        <taxon>Pseudomonadati</taxon>
        <taxon>Bacteroidota</taxon>
        <taxon>Flavobacteriia</taxon>
        <taxon>Flavobacteriales</taxon>
        <taxon>Flavobacteriaceae</taxon>
        <taxon>Kordia</taxon>
    </lineage>
</organism>
<dbReference type="RefSeq" id="WP_187561284.1">
    <property type="nucleotide sequence ID" value="NZ_JACGWS010000003.1"/>
</dbReference>
<name>A0ABR7Q6Q1_9FLAO</name>
<keyword evidence="4" id="KW-1185">Reference proteome</keyword>
<evidence type="ECO:0000313" key="3">
    <source>
        <dbReference type="EMBL" id="MBC8754239.1"/>
    </source>
</evidence>
<reference evidence="3 4" key="1">
    <citation type="submission" date="2020-07" db="EMBL/GenBank/DDBJ databases">
        <title>Description of Kordia aestuariivivens sp. nov., isolated from a tidal flat.</title>
        <authorList>
            <person name="Park S."/>
            <person name="Yoon J.-H."/>
        </authorList>
    </citation>
    <scope>NUCLEOTIDE SEQUENCE [LARGE SCALE GENOMIC DNA]</scope>
    <source>
        <strain evidence="3 4">YSTF-M3</strain>
    </source>
</reference>
<evidence type="ECO:0000313" key="4">
    <source>
        <dbReference type="Proteomes" id="UP000619238"/>
    </source>
</evidence>